<protein>
    <recommendedName>
        <fullName evidence="4">RNA-directed DNA polymerase from transposon BS</fullName>
    </recommendedName>
</protein>
<dbReference type="Proteomes" id="UP000299102">
    <property type="component" value="Unassembled WGS sequence"/>
</dbReference>
<reference evidence="2 3" key="1">
    <citation type="journal article" date="2019" name="Commun. Biol.">
        <title>The bagworm genome reveals a unique fibroin gene that provides high tensile strength.</title>
        <authorList>
            <person name="Kono N."/>
            <person name="Nakamura H."/>
            <person name="Ohtoshi R."/>
            <person name="Tomita M."/>
            <person name="Numata K."/>
            <person name="Arakawa K."/>
        </authorList>
    </citation>
    <scope>NUCLEOTIDE SEQUENCE [LARGE SCALE GENOMIC DNA]</scope>
</reference>
<evidence type="ECO:0000313" key="3">
    <source>
        <dbReference type="Proteomes" id="UP000299102"/>
    </source>
</evidence>
<comment type="caution">
    <text evidence="2">The sequence shown here is derived from an EMBL/GenBank/DDBJ whole genome shotgun (WGS) entry which is preliminary data.</text>
</comment>
<dbReference type="AlphaFoldDB" id="A0A4C1X285"/>
<keyword evidence="1" id="KW-0472">Membrane</keyword>
<organism evidence="2 3">
    <name type="scientific">Eumeta variegata</name>
    <name type="common">Bagworm moth</name>
    <name type="synonym">Eumeta japonica</name>
    <dbReference type="NCBI Taxonomy" id="151549"/>
    <lineage>
        <taxon>Eukaryota</taxon>
        <taxon>Metazoa</taxon>
        <taxon>Ecdysozoa</taxon>
        <taxon>Arthropoda</taxon>
        <taxon>Hexapoda</taxon>
        <taxon>Insecta</taxon>
        <taxon>Pterygota</taxon>
        <taxon>Neoptera</taxon>
        <taxon>Endopterygota</taxon>
        <taxon>Lepidoptera</taxon>
        <taxon>Glossata</taxon>
        <taxon>Ditrysia</taxon>
        <taxon>Tineoidea</taxon>
        <taxon>Psychidae</taxon>
        <taxon>Oiketicinae</taxon>
        <taxon>Eumeta</taxon>
    </lineage>
</organism>
<name>A0A4C1X285_EUMVA</name>
<feature type="transmembrane region" description="Helical" evidence="1">
    <location>
        <begin position="58"/>
        <end position="78"/>
    </location>
</feature>
<accession>A0A4C1X285</accession>
<gene>
    <name evidence="2" type="ORF">EVAR_82922_1</name>
</gene>
<keyword evidence="1" id="KW-0812">Transmembrane</keyword>
<keyword evidence="1" id="KW-1133">Transmembrane helix</keyword>
<dbReference type="EMBL" id="BGZK01000711">
    <property type="protein sequence ID" value="GBP57210.1"/>
    <property type="molecule type" value="Genomic_DNA"/>
</dbReference>
<evidence type="ECO:0000256" key="1">
    <source>
        <dbReference type="SAM" id="Phobius"/>
    </source>
</evidence>
<keyword evidence="3" id="KW-1185">Reference proteome</keyword>
<proteinExistence type="predicted"/>
<dbReference type="OrthoDB" id="414730at2759"/>
<evidence type="ECO:0000313" key="2">
    <source>
        <dbReference type="EMBL" id="GBP57210.1"/>
    </source>
</evidence>
<evidence type="ECO:0008006" key="4">
    <source>
        <dbReference type="Google" id="ProtNLM"/>
    </source>
</evidence>
<sequence length="178" mass="20343">MGRNEMLDIVDTTLFFGLTLDAKLRWNSHITRLAKRLTSAACAVERIRQLTDESTSRLVYFCFFHSLMAYGILLWGHAGDINTTFVLQKRAIPAFSDLRPMLLPQIILFISPFPTQSLVRARKLSAQEQKARKEIILCRLRPAIDNGRTNGIGHGRYRIARGRRLSGEVRSRNRTEVS</sequence>